<accession>A0ABQ3YJD2</accession>
<evidence type="ECO:0000313" key="1">
    <source>
        <dbReference type="EMBL" id="GID80103.1"/>
    </source>
</evidence>
<comment type="caution">
    <text evidence="1">The sequence shown here is derived from an EMBL/GenBank/DDBJ whole genome shotgun (WGS) entry which is preliminary data.</text>
</comment>
<organism evidence="1 2">
    <name type="scientific">Paractinoplanes deccanensis</name>
    <dbReference type="NCBI Taxonomy" id="113561"/>
    <lineage>
        <taxon>Bacteria</taxon>
        <taxon>Bacillati</taxon>
        <taxon>Actinomycetota</taxon>
        <taxon>Actinomycetes</taxon>
        <taxon>Micromonosporales</taxon>
        <taxon>Micromonosporaceae</taxon>
        <taxon>Paractinoplanes</taxon>
    </lineage>
</organism>
<dbReference type="Proteomes" id="UP000609879">
    <property type="component" value="Unassembled WGS sequence"/>
</dbReference>
<sequence length="86" mass="9426">MPGARATQVTRASATRWKTKHYCLRGTVSKTLLIDVTAWAKQATLADDVKTGRKMARHRFAGYTAVISASPTETKHALTPRAVFPV</sequence>
<dbReference type="RefSeq" id="WP_203777096.1">
    <property type="nucleotide sequence ID" value="NZ_BAAABO010000024.1"/>
</dbReference>
<evidence type="ECO:0000313" key="2">
    <source>
        <dbReference type="Proteomes" id="UP000609879"/>
    </source>
</evidence>
<dbReference type="EMBL" id="BOMI01000186">
    <property type="protein sequence ID" value="GID80103.1"/>
    <property type="molecule type" value="Genomic_DNA"/>
</dbReference>
<name>A0ABQ3YJD2_9ACTN</name>
<proteinExistence type="predicted"/>
<reference evidence="1 2" key="1">
    <citation type="submission" date="2021-01" db="EMBL/GenBank/DDBJ databases">
        <title>Whole genome shotgun sequence of Actinoplanes deccanensis NBRC 13994.</title>
        <authorList>
            <person name="Komaki H."/>
            <person name="Tamura T."/>
        </authorList>
    </citation>
    <scope>NUCLEOTIDE SEQUENCE [LARGE SCALE GENOMIC DNA]</scope>
    <source>
        <strain evidence="1 2">NBRC 13994</strain>
    </source>
</reference>
<gene>
    <name evidence="1" type="ORF">Ade02nite_87440</name>
</gene>
<keyword evidence="2" id="KW-1185">Reference proteome</keyword>
<protein>
    <submittedName>
        <fullName evidence="1">Uncharacterized protein</fullName>
    </submittedName>
</protein>